<protein>
    <recommendedName>
        <fullName evidence="4">RNase H type-1 domain-containing protein</fullName>
    </recommendedName>
</protein>
<dbReference type="Proteomes" id="UP000327013">
    <property type="component" value="Chromosome 6"/>
</dbReference>
<evidence type="ECO:0008006" key="4">
    <source>
        <dbReference type="Google" id="ProtNLM"/>
    </source>
</evidence>
<sequence>MHPALEVVTLLNRDEAWLGSYGQIIQDAQQVLQYCMEWKATHVPRAGNGVAHSLAKMALSVGQEVIWQDDFPLSMEGTSNKRSWSQKHYSNTFKTKKVKTLYANRFKQRAVLAERVTCDKRGLRGSSARRPCLKGHPISTEISYLMPSDCSSSGSHSPTRTNPSRQTLLSRPRTRSSKVKKSLEPSPSTSTHVSAKSGDGDISTRLSSNIRIAKARKDLSDHIKAKARKRKREREVEDLALCSTCSTCTSAHPFDQCMNLINELIQADKISNATYIKAISVFVSRQKLRWDFVRMSSDNRRSWLSQLLP</sequence>
<dbReference type="EMBL" id="CM017326">
    <property type="protein sequence ID" value="KAE8076819.1"/>
    <property type="molecule type" value="Genomic_DNA"/>
</dbReference>
<organism evidence="2 3">
    <name type="scientific">Carpinus fangiana</name>
    <dbReference type="NCBI Taxonomy" id="176857"/>
    <lineage>
        <taxon>Eukaryota</taxon>
        <taxon>Viridiplantae</taxon>
        <taxon>Streptophyta</taxon>
        <taxon>Embryophyta</taxon>
        <taxon>Tracheophyta</taxon>
        <taxon>Spermatophyta</taxon>
        <taxon>Magnoliopsida</taxon>
        <taxon>eudicotyledons</taxon>
        <taxon>Gunneridae</taxon>
        <taxon>Pentapetalae</taxon>
        <taxon>rosids</taxon>
        <taxon>fabids</taxon>
        <taxon>Fagales</taxon>
        <taxon>Betulaceae</taxon>
        <taxon>Carpinus</taxon>
    </lineage>
</organism>
<accession>A0A5N6RDD5</accession>
<dbReference type="OrthoDB" id="1809674at2759"/>
<evidence type="ECO:0000313" key="2">
    <source>
        <dbReference type="EMBL" id="KAE8076819.1"/>
    </source>
</evidence>
<feature type="compositionally biased region" description="Polar residues" evidence="1">
    <location>
        <begin position="158"/>
        <end position="169"/>
    </location>
</feature>
<proteinExistence type="predicted"/>
<feature type="compositionally biased region" description="Polar residues" evidence="1">
    <location>
        <begin position="185"/>
        <end position="194"/>
    </location>
</feature>
<feature type="compositionally biased region" description="Low complexity" evidence="1">
    <location>
        <begin position="148"/>
        <end position="157"/>
    </location>
</feature>
<name>A0A5N6RDD5_9ROSI</name>
<gene>
    <name evidence="2" type="ORF">FH972_015444</name>
</gene>
<evidence type="ECO:0000256" key="1">
    <source>
        <dbReference type="SAM" id="MobiDB-lite"/>
    </source>
</evidence>
<dbReference type="AlphaFoldDB" id="A0A5N6RDD5"/>
<feature type="region of interest" description="Disordered" evidence="1">
    <location>
        <begin position="144"/>
        <end position="202"/>
    </location>
</feature>
<keyword evidence="3" id="KW-1185">Reference proteome</keyword>
<evidence type="ECO:0000313" key="3">
    <source>
        <dbReference type="Proteomes" id="UP000327013"/>
    </source>
</evidence>
<reference evidence="2 3" key="1">
    <citation type="submission" date="2019-06" db="EMBL/GenBank/DDBJ databases">
        <title>A chromosomal-level reference genome of Carpinus fangiana (Coryloideae, Betulaceae).</title>
        <authorList>
            <person name="Yang X."/>
            <person name="Wang Z."/>
            <person name="Zhang L."/>
            <person name="Hao G."/>
            <person name="Liu J."/>
            <person name="Yang Y."/>
        </authorList>
    </citation>
    <scope>NUCLEOTIDE SEQUENCE [LARGE SCALE GENOMIC DNA]</scope>
    <source>
        <strain evidence="2">Cfa_2016G</strain>
        <tissue evidence="2">Leaf</tissue>
    </source>
</reference>